<dbReference type="OrthoDB" id="783096at2759"/>
<dbReference type="InterPro" id="IPR029052">
    <property type="entry name" value="Metallo-depent_PP-like"/>
</dbReference>
<evidence type="ECO:0000313" key="4">
    <source>
        <dbReference type="Proteomes" id="UP000799778"/>
    </source>
</evidence>
<gene>
    <name evidence="3" type="ORF">BU24DRAFT_344222</name>
</gene>
<dbReference type="CDD" id="cd07383">
    <property type="entry name" value="MPP_Dcr2"/>
    <property type="match status" value="1"/>
</dbReference>
<evidence type="ECO:0000259" key="2">
    <source>
        <dbReference type="Pfam" id="PF00149"/>
    </source>
</evidence>
<dbReference type="GO" id="GO:0016788">
    <property type="term" value="F:hydrolase activity, acting on ester bonds"/>
    <property type="evidence" value="ECO:0007669"/>
    <property type="project" value="TreeGrafter"/>
</dbReference>
<accession>A0A6A5XY69</accession>
<feature type="domain" description="Calcineurin-like phosphoesterase" evidence="2">
    <location>
        <begin position="42"/>
        <end position="316"/>
    </location>
</feature>
<dbReference type="GeneID" id="54280791"/>
<sequence>MKREKLIWLLTTAAGASPILEWGQGSLFDSPGLRFGPNQKFKITIFEDLHFGEEAWGDPALMENDQKTLTVMNNVLDKEQTNLVVLNGDLLSGEALTNNNYTAYVNRIVEPFVKRKLPWASTYGNHDRTRNTSPPELLKQEKIAGNIGEGKQLSWTSAMVQGPDEAVGTSNYFIPIYASSGGGNPQISMLLWFFDSRSGNKFQQAGPDGKDIGIEDFVDRKVVDWFRLEKEAFRRFNRVIPSLAFVHIPIQTARKLQEQGAGAGSTRPGLDEEAIGHQANDCKPTGECTYNGKDSAFVAELAKTEGLMAVFSGHDHGVDWCMKWRPEESVNKDGIDLCFGRHTGYGGYGKQWARGARQIVIDETHLAQKAYDVDTWIRLEDGSISGHVMLNSSYGQDAYPPAVANSLGNEPQLPAPANV</sequence>
<keyword evidence="4" id="KW-1185">Reference proteome</keyword>
<name>A0A6A5XY69_9PLEO</name>
<dbReference type="PANTHER" id="PTHR32440:SF11">
    <property type="entry name" value="METALLOPHOSPHOESTERASE DOMAIN-CONTAINING PROTEIN"/>
    <property type="match status" value="1"/>
</dbReference>
<dbReference type="PANTHER" id="PTHR32440">
    <property type="entry name" value="PHOSPHATASE DCR2-RELATED-RELATED"/>
    <property type="match status" value="1"/>
</dbReference>
<evidence type="ECO:0000313" key="3">
    <source>
        <dbReference type="EMBL" id="KAF2017661.1"/>
    </source>
</evidence>
<protein>
    <submittedName>
        <fullName evidence="3">Metallo-dependent phosphatase</fullName>
    </submittedName>
</protein>
<dbReference type="Gene3D" id="3.60.21.10">
    <property type="match status" value="1"/>
</dbReference>
<feature type="region of interest" description="Disordered" evidence="1">
    <location>
        <begin position="257"/>
        <end position="283"/>
    </location>
</feature>
<dbReference type="SUPFAM" id="SSF56300">
    <property type="entry name" value="Metallo-dependent phosphatases"/>
    <property type="match status" value="1"/>
</dbReference>
<dbReference type="Pfam" id="PF00149">
    <property type="entry name" value="Metallophos"/>
    <property type="match status" value="1"/>
</dbReference>
<dbReference type="InterPro" id="IPR004843">
    <property type="entry name" value="Calcineurin-like_PHP"/>
</dbReference>
<dbReference type="EMBL" id="ML978068">
    <property type="protein sequence ID" value="KAF2017661.1"/>
    <property type="molecule type" value="Genomic_DNA"/>
</dbReference>
<organism evidence="3 4">
    <name type="scientific">Aaosphaeria arxii CBS 175.79</name>
    <dbReference type="NCBI Taxonomy" id="1450172"/>
    <lineage>
        <taxon>Eukaryota</taxon>
        <taxon>Fungi</taxon>
        <taxon>Dikarya</taxon>
        <taxon>Ascomycota</taxon>
        <taxon>Pezizomycotina</taxon>
        <taxon>Dothideomycetes</taxon>
        <taxon>Pleosporomycetidae</taxon>
        <taxon>Pleosporales</taxon>
        <taxon>Pleosporales incertae sedis</taxon>
        <taxon>Aaosphaeria</taxon>
    </lineage>
</organism>
<dbReference type="RefSeq" id="XP_033386000.1">
    <property type="nucleotide sequence ID" value="XM_033523394.1"/>
</dbReference>
<dbReference type="GO" id="GO:0005737">
    <property type="term" value="C:cytoplasm"/>
    <property type="evidence" value="ECO:0007669"/>
    <property type="project" value="TreeGrafter"/>
</dbReference>
<dbReference type="Proteomes" id="UP000799778">
    <property type="component" value="Unassembled WGS sequence"/>
</dbReference>
<evidence type="ECO:0000256" key="1">
    <source>
        <dbReference type="SAM" id="MobiDB-lite"/>
    </source>
</evidence>
<proteinExistence type="predicted"/>
<dbReference type="AlphaFoldDB" id="A0A6A5XY69"/>
<reference evidence="3" key="1">
    <citation type="journal article" date="2020" name="Stud. Mycol.">
        <title>101 Dothideomycetes genomes: a test case for predicting lifestyles and emergence of pathogens.</title>
        <authorList>
            <person name="Haridas S."/>
            <person name="Albert R."/>
            <person name="Binder M."/>
            <person name="Bloem J."/>
            <person name="Labutti K."/>
            <person name="Salamov A."/>
            <person name="Andreopoulos B."/>
            <person name="Baker S."/>
            <person name="Barry K."/>
            <person name="Bills G."/>
            <person name="Bluhm B."/>
            <person name="Cannon C."/>
            <person name="Castanera R."/>
            <person name="Culley D."/>
            <person name="Daum C."/>
            <person name="Ezra D."/>
            <person name="Gonzalez J."/>
            <person name="Henrissat B."/>
            <person name="Kuo A."/>
            <person name="Liang C."/>
            <person name="Lipzen A."/>
            <person name="Lutzoni F."/>
            <person name="Magnuson J."/>
            <person name="Mondo S."/>
            <person name="Nolan M."/>
            <person name="Ohm R."/>
            <person name="Pangilinan J."/>
            <person name="Park H.-J."/>
            <person name="Ramirez L."/>
            <person name="Alfaro M."/>
            <person name="Sun H."/>
            <person name="Tritt A."/>
            <person name="Yoshinaga Y."/>
            <person name="Zwiers L.-H."/>
            <person name="Turgeon B."/>
            <person name="Goodwin S."/>
            <person name="Spatafora J."/>
            <person name="Crous P."/>
            <person name="Grigoriev I."/>
        </authorList>
    </citation>
    <scope>NUCLEOTIDE SEQUENCE</scope>
    <source>
        <strain evidence="3">CBS 175.79</strain>
    </source>
</reference>